<evidence type="ECO:0000313" key="2">
    <source>
        <dbReference type="EMBL" id="SDR02142.1"/>
    </source>
</evidence>
<dbReference type="PANTHER" id="PTHR43649">
    <property type="entry name" value="ARABINOSE-BINDING PROTEIN-RELATED"/>
    <property type="match status" value="1"/>
</dbReference>
<dbReference type="InterPro" id="IPR006059">
    <property type="entry name" value="SBP"/>
</dbReference>
<dbReference type="PROSITE" id="PS51257">
    <property type="entry name" value="PROKAR_LIPOPROTEIN"/>
    <property type="match status" value="1"/>
</dbReference>
<dbReference type="EMBL" id="QQST01000002">
    <property type="protein sequence ID" value="RDI70214.1"/>
    <property type="molecule type" value="Genomic_DNA"/>
</dbReference>
<evidence type="ECO:0000313" key="4">
    <source>
        <dbReference type="Proteomes" id="UP000255421"/>
    </source>
</evidence>
<evidence type="ECO:0000313" key="1">
    <source>
        <dbReference type="EMBL" id="RDI70214.1"/>
    </source>
</evidence>
<dbReference type="RefSeq" id="WP_092538793.1">
    <property type="nucleotide sequence ID" value="NZ_FNKQ01000004.1"/>
</dbReference>
<dbReference type="AlphaFoldDB" id="A0A1H1FM85"/>
<proteinExistence type="predicted"/>
<dbReference type="InterPro" id="IPR019546">
    <property type="entry name" value="TAT_signal_bac_arc"/>
</dbReference>
<dbReference type="Gene3D" id="3.40.190.10">
    <property type="entry name" value="Periplasmic binding protein-like II"/>
    <property type="match status" value="1"/>
</dbReference>
<dbReference type="EMBL" id="FNKQ01000004">
    <property type="protein sequence ID" value="SDR02142.1"/>
    <property type="molecule type" value="Genomic_DNA"/>
</dbReference>
<dbReference type="Proteomes" id="UP000255421">
    <property type="component" value="Unassembled WGS sequence"/>
</dbReference>
<protein>
    <submittedName>
        <fullName evidence="2">Carbohydrate ABC transporter substrate-binding protein, CUT1 family</fullName>
    </submittedName>
    <submittedName>
        <fullName evidence="1">Extracellular solute-binding protein</fullName>
    </submittedName>
</protein>
<dbReference type="Proteomes" id="UP000199289">
    <property type="component" value="Unassembled WGS sequence"/>
</dbReference>
<dbReference type="InterPro" id="IPR006311">
    <property type="entry name" value="TAT_signal"/>
</dbReference>
<accession>A0A1H1FM85</accession>
<dbReference type="NCBIfam" id="TIGR01409">
    <property type="entry name" value="TAT_signal_seq"/>
    <property type="match status" value="1"/>
</dbReference>
<name>A0A1H1FM85_9EURY</name>
<dbReference type="Pfam" id="PF13416">
    <property type="entry name" value="SBP_bac_8"/>
    <property type="match status" value="1"/>
</dbReference>
<evidence type="ECO:0000313" key="3">
    <source>
        <dbReference type="Proteomes" id="UP000199289"/>
    </source>
</evidence>
<reference evidence="1 4" key="3">
    <citation type="submission" date="2018-07" db="EMBL/GenBank/DDBJ databases">
        <title>Genome sequence of extremly halophilic archaeon Halopelagius longus strain BC12-B1.</title>
        <authorList>
            <person name="Zhang X."/>
        </authorList>
    </citation>
    <scope>NUCLEOTIDE SEQUENCE [LARGE SCALE GENOMIC DNA]</scope>
    <source>
        <strain evidence="1 4">BC12-B1</strain>
    </source>
</reference>
<dbReference type="PROSITE" id="PS51318">
    <property type="entry name" value="TAT"/>
    <property type="match status" value="1"/>
</dbReference>
<dbReference type="PANTHER" id="PTHR43649:SF12">
    <property type="entry name" value="DIACETYLCHITOBIOSE BINDING PROTEIN DASA"/>
    <property type="match status" value="1"/>
</dbReference>
<reference evidence="3" key="2">
    <citation type="submission" date="2016-10" db="EMBL/GenBank/DDBJ databases">
        <authorList>
            <person name="Varghese N."/>
            <person name="Submissions S."/>
        </authorList>
    </citation>
    <scope>NUCLEOTIDE SEQUENCE [LARGE SCALE GENOMIC DNA]</scope>
    <source>
        <strain evidence="3">CGMCC 1.12397</strain>
    </source>
</reference>
<organism evidence="2 3">
    <name type="scientific">Halopelagius longus</name>
    <dbReference type="NCBI Taxonomy" id="1236180"/>
    <lineage>
        <taxon>Archaea</taxon>
        <taxon>Methanobacteriati</taxon>
        <taxon>Methanobacteriota</taxon>
        <taxon>Stenosarchaea group</taxon>
        <taxon>Halobacteria</taxon>
        <taxon>Halobacteriales</taxon>
        <taxon>Haloferacaceae</taxon>
    </lineage>
</organism>
<dbReference type="InterPro" id="IPR050490">
    <property type="entry name" value="Bact_solute-bd_prot1"/>
</dbReference>
<sequence length="422" mass="46949">MKGSDKTRNWTNRRKFLQAAGAAGLAGFAGCSDRVSASDDGGLSYWTLFSGGDGAVMESMVNSINESTDLNVNRQRVPPDEYYNRLYTALAAGEVPDVAILHSERLQEYKDYVVPMTDRIDTSIYTDAIMDKVLLDGELLGVPIDAHPYGLWWNKDVFEEAGLDPEAPPDTPEKLQNVCQTITENTDYIGGQIHGDSILAAMFHMFVRSMGSPLLTEDNEPGFDNEDGVAVARYLDEIINERGWVPQDGTAGWEAWNNGEAGFIIDGTWHLSVVRDTDFDFGVTAPAVMPDAEKHMTNTSSHTLIIPYDESRSDARREKAIKFIRELTQNYAIQWGTGAGHLPASKAALESDELRNSDAWSQSVQTFYEMSQNDQFAYEPRTDSNTEYLEEIWQRIQSVRLNDVTPETGVKQAANGVRGVFD</sequence>
<keyword evidence="4" id="KW-1185">Reference proteome</keyword>
<gene>
    <name evidence="1" type="ORF">DWB78_15455</name>
    <name evidence="2" type="ORF">SAMN05216278_3298</name>
</gene>
<dbReference type="OrthoDB" id="30637at2157"/>
<dbReference type="SUPFAM" id="SSF53850">
    <property type="entry name" value="Periplasmic binding protein-like II"/>
    <property type="match status" value="1"/>
</dbReference>
<reference evidence="2" key="1">
    <citation type="submission" date="2016-10" db="EMBL/GenBank/DDBJ databases">
        <authorList>
            <person name="de Groot N.N."/>
        </authorList>
    </citation>
    <scope>NUCLEOTIDE SEQUENCE [LARGE SCALE GENOMIC DNA]</scope>
    <source>
        <strain evidence="2">CGMCC 1.12397</strain>
    </source>
</reference>